<dbReference type="Proteomes" id="UP001595640">
    <property type="component" value="Unassembled WGS sequence"/>
</dbReference>
<keyword evidence="2" id="KW-0012">Acyltransferase</keyword>
<name>A0ABV7M3G8_9GAMM</name>
<dbReference type="RefSeq" id="WP_308428027.1">
    <property type="nucleotide sequence ID" value="NZ_BMXD01000001.1"/>
</dbReference>
<evidence type="ECO:0000313" key="2">
    <source>
        <dbReference type="EMBL" id="MFC3293344.1"/>
    </source>
</evidence>
<dbReference type="EC" id="2.3.-.-" evidence="2"/>
<evidence type="ECO:0000313" key="3">
    <source>
        <dbReference type="Proteomes" id="UP001595640"/>
    </source>
</evidence>
<dbReference type="EMBL" id="JBHRUH010000031">
    <property type="protein sequence ID" value="MFC3293344.1"/>
    <property type="molecule type" value="Genomic_DNA"/>
</dbReference>
<dbReference type="InterPro" id="IPR000182">
    <property type="entry name" value="GNAT_dom"/>
</dbReference>
<reference evidence="3" key="1">
    <citation type="journal article" date="2019" name="Int. J. Syst. Evol. Microbiol.">
        <title>The Global Catalogue of Microorganisms (GCM) 10K type strain sequencing project: providing services to taxonomists for standard genome sequencing and annotation.</title>
        <authorList>
            <consortium name="The Broad Institute Genomics Platform"/>
            <consortium name="The Broad Institute Genome Sequencing Center for Infectious Disease"/>
            <person name="Wu L."/>
            <person name="Ma J."/>
        </authorList>
    </citation>
    <scope>NUCLEOTIDE SEQUENCE [LARGE SCALE GENOMIC DNA]</scope>
    <source>
        <strain evidence="3">KCTC 12847</strain>
    </source>
</reference>
<feature type="domain" description="N-acetyltransferase" evidence="1">
    <location>
        <begin position="23"/>
        <end position="81"/>
    </location>
</feature>
<keyword evidence="3" id="KW-1185">Reference proteome</keyword>
<dbReference type="SUPFAM" id="SSF55729">
    <property type="entry name" value="Acyl-CoA N-acyltransferases (Nat)"/>
    <property type="match status" value="1"/>
</dbReference>
<dbReference type="GO" id="GO:0016746">
    <property type="term" value="F:acyltransferase activity"/>
    <property type="evidence" value="ECO:0007669"/>
    <property type="project" value="UniProtKB-KW"/>
</dbReference>
<accession>A0ABV7M3G8</accession>
<gene>
    <name evidence="2" type="ORF">ACFOEI_14910</name>
</gene>
<dbReference type="CDD" id="cd04301">
    <property type="entry name" value="NAT_SF"/>
    <property type="match status" value="1"/>
</dbReference>
<evidence type="ECO:0000259" key="1">
    <source>
        <dbReference type="Pfam" id="PF00583"/>
    </source>
</evidence>
<keyword evidence="2" id="KW-0808">Transferase</keyword>
<comment type="caution">
    <text evidence="2">The sequence shown here is derived from an EMBL/GenBank/DDBJ whole genome shotgun (WGS) entry which is preliminary data.</text>
</comment>
<proteinExistence type="predicted"/>
<protein>
    <submittedName>
        <fullName evidence="2">GNAT family N-acetyltransferase</fullName>
        <ecNumber evidence="2">2.3.-.-</ecNumber>
    </submittedName>
</protein>
<dbReference type="Gene3D" id="3.40.630.30">
    <property type="match status" value="1"/>
</dbReference>
<sequence length="83" mass="9857">MVRCRAWSPSHRRAAAHLYPYLTDQKSWLALIEGVRIHRDYRSGGVGRQFFRWAIDQALDRGYYMVQLTSDKARPDAIRFMNR</sequence>
<organism evidence="2 3">
    <name type="scientific">Modicisalibacter luteus</name>
    <dbReference type="NCBI Taxonomy" id="453962"/>
    <lineage>
        <taxon>Bacteria</taxon>
        <taxon>Pseudomonadati</taxon>
        <taxon>Pseudomonadota</taxon>
        <taxon>Gammaproteobacteria</taxon>
        <taxon>Oceanospirillales</taxon>
        <taxon>Halomonadaceae</taxon>
        <taxon>Modicisalibacter</taxon>
    </lineage>
</organism>
<dbReference type="InterPro" id="IPR016181">
    <property type="entry name" value="Acyl_CoA_acyltransferase"/>
</dbReference>
<dbReference type="Pfam" id="PF00583">
    <property type="entry name" value="Acetyltransf_1"/>
    <property type="match status" value="1"/>
</dbReference>